<feature type="domain" description="MHD2" evidence="4">
    <location>
        <begin position="761"/>
        <end position="872"/>
    </location>
</feature>
<dbReference type="SUPFAM" id="SSF49562">
    <property type="entry name" value="C2 domain (Calcium/lipid-binding domain, CaLB)"/>
    <property type="match status" value="2"/>
</dbReference>
<comment type="caution">
    <text evidence="5">The sequence shown here is derived from an EMBL/GenBank/DDBJ whole genome shotgun (WGS) entry which is preliminary data.</text>
</comment>
<keyword evidence="2" id="KW-0268">Exocytosis</keyword>
<dbReference type="EMBL" id="LJIJ01001894">
    <property type="protein sequence ID" value="ODM90587.1"/>
    <property type="molecule type" value="Genomic_DNA"/>
</dbReference>
<name>A0A1D2MC60_ORCCI</name>
<evidence type="ECO:0000256" key="1">
    <source>
        <dbReference type="ARBA" id="ARBA00005823"/>
    </source>
</evidence>
<accession>A0A1D2MC60</accession>
<sequence length="1082" mass="124621">MQTFQRQLDRAYESFLNQLVSTSEDLNIIELYTEILCVLLHHRRFCDDNQSENNPLIEHLQKVFNVDNDKHAELLATAENKDDKPLVLNLKVIEARDLKGKDGLSDPSCTVFVSPTRKKNTSVKSETLNPVWQECFSLPVSNGKEDVFHIEVWDKRGAETVAEKVRRINDVKSGKSLKNFMRELTKGSNGKEKRDSLGCFKLPLKDIPMEGIDAWYPLESRSESSSTGFGEIHLRLGLGLEKEKKVAVKEYYHVLHLMLAYELVHEQNIDPYEWDGGFNNEMSKTVLQTLEFQGGLNKKEIDLAHWGVYTNVHCGQHALNAKIFPPLLEVNLEHLKSNIADDFEEMQKYWISMEQLVENFASFFQNMHRNRHLFSSSYDATFCALDMLKTLAMLKFYLTENPNITSEYELKLSADWIIDRVKNAIFLCANTYFDSVASHNWKLERAQVEHMVKVGERLIADLEKCLDIYQNDFQMSMGIDYFGITYQVYDQRFASIVEPLVEQISSFPTSQQMNDDEFTSRREDEFAIGTTLFKLYLKLKQFAALSTNVESPNEFCVQGNFHKWFDDRVVFYWLRIAKFKAENCIRAAVVRDNFQPLGDSSRITSSAVDTAGYLQRIEIWNQLSSSEMQSWQSCIAKILEDLGKCVLFYANLISEKVAQIGNDQEENYQILDKVCFTVNNIERVADEMKLIGVNFMTAKLALRDTNSVADQQPKLTLIAVMEQAAKNISEKKSVILEDVGLKMRNVIQQMMTDATDSGCDEDYITILETYLEYNLQKLNKKLSKPTFATVFGIIWRNVSASIQHVTKTNIENGREPKFFQELQKVVTILNNFFQSDDGSSRVESTSKITETDEIEKLLEIHGASTSDLILRYFVERHKMQSYMRNKTPSKLGYLAVRAQYCDDIKTLRIELLNARNLKPGDSNGVRDPFLKVILVTDTTLPIISLHKSKVKKKTLFPWFDESFSSVVTIDPDELSHGILMFTLKDYGLLGKNDYIGDCYLPLKSVPFTNSDMEFKELPQEVLPLNLPTIEELDTRIFQALERRQCDKDAVEFVKRERTKCPSILYPSRRRSSSSIFYTNELQ</sequence>
<evidence type="ECO:0000259" key="3">
    <source>
        <dbReference type="PROSITE" id="PS50004"/>
    </source>
</evidence>
<dbReference type="Gene3D" id="2.60.40.150">
    <property type="entry name" value="C2 domain"/>
    <property type="match status" value="2"/>
</dbReference>
<dbReference type="InterPro" id="IPR014772">
    <property type="entry name" value="Munc13_dom-2"/>
</dbReference>
<gene>
    <name evidence="5" type="ORF">Ocin01_16095</name>
</gene>
<dbReference type="OrthoDB" id="67700at2759"/>
<keyword evidence="6" id="KW-1185">Reference proteome</keyword>
<dbReference type="Proteomes" id="UP000094527">
    <property type="component" value="Unassembled WGS sequence"/>
</dbReference>
<comment type="similarity">
    <text evidence="1">Belongs to the unc-13 family.</text>
</comment>
<dbReference type="PANTHER" id="PTHR45999">
    <property type="entry name" value="UNC-13-4A, ISOFORM B"/>
    <property type="match status" value="1"/>
</dbReference>
<reference evidence="5 6" key="1">
    <citation type="journal article" date="2016" name="Genome Biol. Evol.">
        <title>Gene Family Evolution Reflects Adaptation to Soil Environmental Stressors in the Genome of the Collembolan Orchesella cincta.</title>
        <authorList>
            <person name="Faddeeva-Vakhrusheva A."/>
            <person name="Derks M.F."/>
            <person name="Anvar S.Y."/>
            <person name="Agamennone V."/>
            <person name="Suring W."/>
            <person name="Smit S."/>
            <person name="van Straalen N.M."/>
            <person name="Roelofs D."/>
        </authorList>
    </citation>
    <scope>NUCLEOTIDE SEQUENCE [LARGE SCALE GENOMIC DNA]</scope>
    <source>
        <tissue evidence="5">Mixed pool</tissue>
    </source>
</reference>
<dbReference type="SMART" id="SM00239">
    <property type="entry name" value="C2"/>
    <property type="match status" value="2"/>
</dbReference>
<dbReference type="InterPro" id="IPR035892">
    <property type="entry name" value="C2_domain_sf"/>
</dbReference>
<dbReference type="GO" id="GO:0099503">
    <property type="term" value="C:secretory vesicle"/>
    <property type="evidence" value="ECO:0007669"/>
    <property type="project" value="TreeGrafter"/>
</dbReference>
<protein>
    <submittedName>
        <fullName evidence="5">Protein unc-13 D</fullName>
    </submittedName>
</protein>
<feature type="domain" description="C2" evidence="3">
    <location>
        <begin position="890"/>
        <end position="1015"/>
    </location>
</feature>
<evidence type="ECO:0000313" key="6">
    <source>
        <dbReference type="Proteomes" id="UP000094527"/>
    </source>
</evidence>
<dbReference type="OMA" id="IGDICSC"/>
<dbReference type="Gene3D" id="1.10.357.50">
    <property type="match status" value="1"/>
</dbReference>
<evidence type="ECO:0000256" key="2">
    <source>
        <dbReference type="ARBA" id="ARBA00022483"/>
    </source>
</evidence>
<feature type="domain" description="C2" evidence="3">
    <location>
        <begin position="69"/>
        <end position="192"/>
    </location>
</feature>
<dbReference type="PROSITE" id="PS51259">
    <property type="entry name" value="MHD2"/>
    <property type="match status" value="1"/>
</dbReference>
<dbReference type="AlphaFoldDB" id="A0A1D2MC60"/>
<dbReference type="InterPro" id="IPR000008">
    <property type="entry name" value="C2_dom"/>
</dbReference>
<dbReference type="Pfam" id="PF00168">
    <property type="entry name" value="C2"/>
    <property type="match status" value="2"/>
</dbReference>
<proteinExistence type="inferred from homology"/>
<dbReference type="InterPro" id="IPR052095">
    <property type="entry name" value="UNC-13_domain"/>
</dbReference>
<dbReference type="PROSITE" id="PS50004">
    <property type="entry name" value="C2"/>
    <property type="match status" value="2"/>
</dbReference>
<evidence type="ECO:0000259" key="4">
    <source>
        <dbReference type="PROSITE" id="PS51259"/>
    </source>
</evidence>
<organism evidence="5 6">
    <name type="scientific">Orchesella cincta</name>
    <name type="common">Springtail</name>
    <name type="synonym">Podura cincta</name>
    <dbReference type="NCBI Taxonomy" id="48709"/>
    <lineage>
        <taxon>Eukaryota</taxon>
        <taxon>Metazoa</taxon>
        <taxon>Ecdysozoa</taxon>
        <taxon>Arthropoda</taxon>
        <taxon>Hexapoda</taxon>
        <taxon>Collembola</taxon>
        <taxon>Entomobryomorpha</taxon>
        <taxon>Entomobryoidea</taxon>
        <taxon>Orchesellidae</taxon>
        <taxon>Orchesellinae</taxon>
        <taxon>Orchesella</taxon>
    </lineage>
</organism>
<dbReference type="GO" id="GO:0006887">
    <property type="term" value="P:exocytosis"/>
    <property type="evidence" value="ECO:0007669"/>
    <property type="project" value="UniProtKB-KW"/>
</dbReference>
<dbReference type="PANTHER" id="PTHR45999:SF4">
    <property type="entry name" value="UNC-13-4A, ISOFORM B"/>
    <property type="match status" value="1"/>
</dbReference>
<evidence type="ECO:0000313" key="5">
    <source>
        <dbReference type="EMBL" id="ODM90587.1"/>
    </source>
</evidence>